<reference evidence="1 2" key="1">
    <citation type="journal article" date="2019" name="Sci. Rep.">
        <title>A high-quality genome of Eragrostis curvula grass provides insights into Poaceae evolution and supports new strategies to enhance forage quality.</title>
        <authorList>
            <person name="Carballo J."/>
            <person name="Santos B.A.C.M."/>
            <person name="Zappacosta D."/>
            <person name="Garbus I."/>
            <person name="Selva J.P."/>
            <person name="Gallo C.A."/>
            <person name="Diaz A."/>
            <person name="Albertini E."/>
            <person name="Caccamo M."/>
            <person name="Echenique V."/>
        </authorList>
    </citation>
    <scope>NUCLEOTIDE SEQUENCE [LARGE SCALE GENOMIC DNA]</scope>
    <source>
        <strain evidence="2">cv. Victoria</strain>
        <tissue evidence="1">Leaf</tissue>
    </source>
</reference>
<protein>
    <submittedName>
        <fullName evidence="1">Uncharacterized protein</fullName>
    </submittedName>
</protein>
<name>A0A5J9SNT0_9POAL</name>
<dbReference type="AlphaFoldDB" id="A0A5J9SNT0"/>
<comment type="caution">
    <text evidence="1">The sequence shown here is derived from an EMBL/GenBank/DDBJ whole genome shotgun (WGS) entry which is preliminary data.</text>
</comment>
<sequence length="134" mass="15051">MATATEPIADEGGLHSDLREQGLGIRGHLNVLFVTPDVQDLADVILCVWLRRDDQEAVKEVWRGQQQISIIERVLTTDARHIMTNSTYWRPKLSAFNVLGDTVHNLLALLELTLRAFDELGVRANSIVIPRPTN</sequence>
<gene>
    <name evidence="1" type="ORF">EJB05_53976</name>
</gene>
<evidence type="ECO:0000313" key="2">
    <source>
        <dbReference type="Proteomes" id="UP000324897"/>
    </source>
</evidence>
<evidence type="ECO:0000313" key="1">
    <source>
        <dbReference type="EMBL" id="TVU00587.1"/>
    </source>
</evidence>
<accession>A0A5J9SNT0</accession>
<keyword evidence="2" id="KW-1185">Reference proteome</keyword>
<dbReference type="Gramene" id="TVU00587">
    <property type="protein sequence ID" value="TVU00587"/>
    <property type="gene ID" value="EJB05_53976"/>
</dbReference>
<feature type="non-terminal residue" evidence="1">
    <location>
        <position position="1"/>
    </location>
</feature>
<dbReference type="EMBL" id="RWGY01000569">
    <property type="protein sequence ID" value="TVU00587.1"/>
    <property type="molecule type" value="Genomic_DNA"/>
</dbReference>
<dbReference type="Proteomes" id="UP000324897">
    <property type="component" value="Unassembled WGS sequence"/>
</dbReference>
<organism evidence="1 2">
    <name type="scientific">Eragrostis curvula</name>
    <name type="common">weeping love grass</name>
    <dbReference type="NCBI Taxonomy" id="38414"/>
    <lineage>
        <taxon>Eukaryota</taxon>
        <taxon>Viridiplantae</taxon>
        <taxon>Streptophyta</taxon>
        <taxon>Embryophyta</taxon>
        <taxon>Tracheophyta</taxon>
        <taxon>Spermatophyta</taxon>
        <taxon>Magnoliopsida</taxon>
        <taxon>Liliopsida</taxon>
        <taxon>Poales</taxon>
        <taxon>Poaceae</taxon>
        <taxon>PACMAD clade</taxon>
        <taxon>Chloridoideae</taxon>
        <taxon>Eragrostideae</taxon>
        <taxon>Eragrostidinae</taxon>
        <taxon>Eragrostis</taxon>
    </lineage>
</organism>
<proteinExistence type="predicted"/>